<dbReference type="InterPro" id="IPR000169">
    <property type="entry name" value="Pept_cys_AS"/>
</dbReference>
<dbReference type="CDD" id="cd00044">
    <property type="entry name" value="CysPc"/>
    <property type="match status" value="1"/>
</dbReference>
<dbReference type="GeneTree" id="ENSGT00940000161901"/>
<proteinExistence type="inferred from homology"/>
<dbReference type="Gene3D" id="3.90.70.10">
    <property type="entry name" value="Cysteine proteinases"/>
    <property type="match status" value="1"/>
</dbReference>
<evidence type="ECO:0000313" key="12">
    <source>
        <dbReference type="Ensembl" id="ENSACAP00000011612.3"/>
    </source>
</evidence>
<dbReference type="PROSITE" id="PS50222">
    <property type="entry name" value="EF_HAND_2"/>
    <property type="match status" value="1"/>
</dbReference>
<keyword evidence="3" id="KW-0479">Metal-binding</keyword>
<reference evidence="12" key="2">
    <citation type="submission" date="2025-08" db="UniProtKB">
        <authorList>
            <consortium name="Ensembl"/>
        </authorList>
    </citation>
    <scope>IDENTIFICATION</scope>
</reference>
<dbReference type="Pfam" id="PF00648">
    <property type="entry name" value="Peptidase_C2"/>
    <property type="match status" value="1"/>
</dbReference>
<organism evidence="12 13">
    <name type="scientific">Anolis carolinensis</name>
    <name type="common">Green anole</name>
    <name type="synonym">American chameleon</name>
    <dbReference type="NCBI Taxonomy" id="28377"/>
    <lineage>
        <taxon>Eukaryota</taxon>
        <taxon>Metazoa</taxon>
        <taxon>Chordata</taxon>
        <taxon>Craniata</taxon>
        <taxon>Vertebrata</taxon>
        <taxon>Euteleostomi</taxon>
        <taxon>Lepidosauria</taxon>
        <taxon>Squamata</taxon>
        <taxon>Bifurcata</taxon>
        <taxon>Unidentata</taxon>
        <taxon>Episquamata</taxon>
        <taxon>Toxicofera</taxon>
        <taxon>Iguania</taxon>
        <taxon>Dactyloidae</taxon>
        <taxon>Anolis</taxon>
    </lineage>
</organism>
<dbReference type="SMART" id="SM00230">
    <property type="entry name" value="CysPc"/>
    <property type="match status" value="1"/>
</dbReference>
<feature type="active site" evidence="7 8">
    <location>
        <position position="264"/>
    </location>
</feature>
<keyword evidence="4 8" id="KW-0378">Hydrolase</keyword>
<dbReference type="AlphaFoldDB" id="H9GI64"/>
<feature type="region of interest" description="Disordered" evidence="9">
    <location>
        <begin position="1"/>
        <end position="22"/>
    </location>
</feature>
<evidence type="ECO:0000256" key="8">
    <source>
        <dbReference type="PROSITE-ProRule" id="PRU00239"/>
    </source>
</evidence>
<sequence length="713" mass="82192">AMSRSSITIRLTKDSDSKGTARSIPYHEQNYQELKRQCLQQQRLFLDPEFKPCAESLGYKELGPGSVNIQGVVWKRPKDICKHGTPHFICKGMNRTDVCQGQLGDCWFLAAAASLTLYPELLYRVVPQDQHFGGTEYAGIFHFQFWQYGQWVDVVVDDLLPTINNELLFVRSPEHDEFWMPLLEKAYAKLNGSYEAMNGGYMNEAFVDFTGGIGETLSLKIPNTKLFKTIRAALSRNSLMGAHIEVKRPEDIEKPTPEGLVKGHAYSITGIHKIDFGEKVVRLLRLRNPWGYQEWTGRWSDKSPLWSSLDPELLKKLHVRDRKDGEFWMQLVDFIRHFDVLEICHFSGDHTQEGSHCCWNVNCFQGCWIKGYTAGGCQTFQPWDTFWMNPQFHVSLLEPDEKEVKKQEKRGEQYPNPTCTFLVSLMQRERRRSRRSGKDFLLICFQIFRVGTWGLWDKCLSPQVYNPVCPPCSGYSRDITRYLQLPPGDYLIIPNTQSPLEEANFTLRIFTEKKHQFLEIDGEISADGTALQTMTPSKTGLDKALEETFLKYAGQDQEVDANQFQSILNQTMTALTFLKTDGFSREECEKIIQHFSTWKTNKLTLEDFQQFSCRMQEWQHIFLAYDVDRSGSMNTHEIQLALDAAGFHLNNRTTEALVKKYGNPWLQIDFDSFVSLMVHLESVFIHILNFFVKKGDGTGCTEFIQLLLVSLSM</sequence>
<dbReference type="PROSITE" id="PS00139">
    <property type="entry name" value="THIOL_PROTEASE_CYS"/>
    <property type="match status" value="1"/>
</dbReference>
<dbReference type="Proteomes" id="UP000001646">
    <property type="component" value="Unplaced"/>
</dbReference>
<dbReference type="PROSITE" id="PS50203">
    <property type="entry name" value="CALPAIN_CAT"/>
    <property type="match status" value="1"/>
</dbReference>
<dbReference type="SUPFAM" id="SSF54001">
    <property type="entry name" value="Cysteine proteinases"/>
    <property type="match status" value="1"/>
</dbReference>
<feature type="domain" description="Calpain catalytic" evidence="10">
    <location>
        <begin position="44"/>
        <end position="347"/>
    </location>
</feature>
<evidence type="ECO:0000256" key="7">
    <source>
        <dbReference type="PIRSR" id="PIRSR622684-1"/>
    </source>
</evidence>
<feature type="domain" description="EF-hand" evidence="11">
    <location>
        <begin position="613"/>
        <end position="648"/>
    </location>
</feature>
<dbReference type="InParanoid" id="H9GI64"/>
<dbReference type="InterPro" id="IPR022684">
    <property type="entry name" value="Calpain_cysteine_protease"/>
</dbReference>
<dbReference type="eggNOG" id="KOG0045">
    <property type="taxonomic scope" value="Eukaryota"/>
</dbReference>
<dbReference type="GO" id="GO:0005509">
    <property type="term" value="F:calcium ion binding"/>
    <property type="evidence" value="ECO:0007669"/>
    <property type="project" value="InterPro"/>
</dbReference>
<reference evidence="12" key="1">
    <citation type="submission" date="2009-12" db="EMBL/GenBank/DDBJ databases">
        <title>The Genome Sequence of Anolis carolinensis (Green Anole Lizard).</title>
        <authorList>
            <consortium name="The Genome Sequencing Platform"/>
            <person name="Di Palma F."/>
            <person name="Alfoldi J."/>
            <person name="Heiman D."/>
            <person name="Young S."/>
            <person name="Grabherr M."/>
            <person name="Johnson J."/>
            <person name="Lander E.S."/>
            <person name="Lindblad-Toh K."/>
        </authorList>
    </citation>
    <scope>NUCLEOTIDE SEQUENCE [LARGE SCALE GENOMIC DNA]</scope>
    <source>
        <strain evidence="12">JBL SC #1</strain>
    </source>
</reference>
<evidence type="ECO:0000256" key="4">
    <source>
        <dbReference type="ARBA" id="ARBA00022801"/>
    </source>
</evidence>
<dbReference type="GO" id="GO:0004198">
    <property type="term" value="F:calcium-dependent cysteine-type endopeptidase activity"/>
    <property type="evidence" value="ECO:0000318"/>
    <property type="project" value="GO_Central"/>
</dbReference>
<evidence type="ECO:0000313" key="13">
    <source>
        <dbReference type="Proteomes" id="UP000001646"/>
    </source>
</evidence>
<dbReference type="InterPro" id="IPR001300">
    <property type="entry name" value="Peptidase_C2_calpain_cat"/>
</dbReference>
<feature type="active site" evidence="7 8">
    <location>
        <position position="288"/>
    </location>
</feature>
<dbReference type="HOGENOM" id="CLU_010982_0_1_1"/>
<dbReference type="PRINTS" id="PR00704">
    <property type="entry name" value="CALPAIN"/>
</dbReference>
<evidence type="ECO:0000256" key="1">
    <source>
        <dbReference type="ARBA" id="ARBA00007623"/>
    </source>
</evidence>
<dbReference type="InterPro" id="IPR011992">
    <property type="entry name" value="EF-hand-dom_pair"/>
</dbReference>
<reference evidence="12" key="3">
    <citation type="submission" date="2025-09" db="UniProtKB">
        <authorList>
            <consortium name="Ensembl"/>
        </authorList>
    </citation>
    <scope>IDENTIFICATION</scope>
</reference>
<dbReference type="GO" id="GO:0005737">
    <property type="term" value="C:cytoplasm"/>
    <property type="evidence" value="ECO:0000318"/>
    <property type="project" value="GO_Central"/>
</dbReference>
<dbReference type="CDD" id="cd00214">
    <property type="entry name" value="Calpain_III"/>
    <property type="match status" value="1"/>
</dbReference>
<dbReference type="InterPro" id="IPR022683">
    <property type="entry name" value="Calpain_III"/>
</dbReference>
<evidence type="ECO:0000259" key="10">
    <source>
        <dbReference type="PROSITE" id="PS50203"/>
    </source>
</evidence>
<dbReference type="Ensembl" id="ENSACAT00000011852.3">
    <property type="protein sequence ID" value="ENSACAP00000011612.3"/>
    <property type="gene ID" value="ENSACAG00000011727.3"/>
</dbReference>
<comment type="similarity">
    <text evidence="1">Belongs to the peptidase C2 family.</text>
</comment>
<keyword evidence="5 8" id="KW-0788">Thiol protease</keyword>
<keyword evidence="13" id="KW-1185">Reference proteome</keyword>
<feature type="active site" evidence="7 8">
    <location>
        <position position="106"/>
    </location>
</feature>
<dbReference type="PANTHER" id="PTHR10183">
    <property type="entry name" value="CALPAIN"/>
    <property type="match status" value="1"/>
</dbReference>
<dbReference type="SUPFAM" id="SSF49758">
    <property type="entry name" value="Calpain large subunit, middle domain (domain III)"/>
    <property type="match status" value="1"/>
</dbReference>
<dbReference type="Gene3D" id="1.10.238.10">
    <property type="entry name" value="EF-hand"/>
    <property type="match status" value="1"/>
</dbReference>
<dbReference type="Bgee" id="ENSACAG00000011727">
    <property type="expression patterns" value="Expressed in brain"/>
</dbReference>
<evidence type="ECO:0008006" key="14">
    <source>
        <dbReference type="Google" id="ProtNLM"/>
    </source>
</evidence>
<dbReference type="Pfam" id="PF01067">
    <property type="entry name" value="Calpain_III"/>
    <property type="match status" value="1"/>
</dbReference>
<dbReference type="InterPro" id="IPR022682">
    <property type="entry name" value="Calpain_domain_III"/>
</dbReference>
<evidence type="ECO:0000259" key="11">
    <source>
        <dbReference type="PROSITE" id="PS50222"/>
    </source>
</evidence>
<dbReference type="InterPro" id="IPR018247">
    <property type="entry name" value="EF_Hand_1_Ca_BS"/>
</dbReference>
<dbReference type="PANTHER" id="PTHR10183:SF280">
    <property type="entry name" value="CALPAIN-12"/>
    <property type="match status" value="1"/>
</dbReference>
<keyword evidence="2 8" id="KW-0645">Protease</keyword>
<name>H9GI64_ANOCA</name>
<dbReference type="GO" id="GO:0006508">
    <property type="term" value="P:proteolysis"/>
    <property type="evidence" value="ECO:0000318"/>
    <property type="project" value="GO_Central"/>
</dbReference>
<dbReference type="FunFam" id="2.60.120.380:FF:000011">
    <property type="entry name" value="Calpain 12"/>
    <property type="match status" value="1"/>
</dbReference>
<protein>
    <recommendedName>
        <fullName evidence="14">Calpain 11</fullName>
    </recommendedName>
</protein>
<evidence type="ECO:0000256" key="9">
    <source>
        <dbReference type="SAM" id="MobiDB-lite"/>
    </source>
</evidence>
<evidence type="ECO:0000256" key="6">
    <source>
        <dbReference type="ARBA" id="ARBA00022837"/>
    </source>
</evidence>
<keyword evidence="6" id="KW-0106">Calcium</keyword>
<dbReference type="STRING" id="28377.ENSACAP00000011612"/>
<dbReference type="SUPFAM" id="SSF47473">
    <property type="entry name" value="EF-hand"/>
    <property type="match status" value="1"/>
</dbReference>
<dbReference type="InterPro" id="IPR033883">
    <property type="entry name" value="C2_III"/>
</dbReference>
<dbReference type="InterPro" id="IPR038765">
    <property type="entry name" value="Papain-like_cys_pep_sf"/>
</dbReference>
<evidence type="ECO:0000256" key="3">
    <source>
        <dbReference type="ARBA" id="ARBA00022723"/>
    </source>
</evidence>
<dbReference type="InterPro" id="IPR036213">
    <property type="entry name" value="Calpain_III_sf"/>
</dbReference>
<dbReference type="Gene3D" id="2.60.120.380">
    <property type="match status" value="1"/>
</dbReference>
<evidence type="ECO:0000256" key="5">
    <source>
        <dbReference type="ARBA" id="ARBA00022807"/>
    </source>
</evidence>
<dbReference type="PROSITE" id="PS00018">
    <property type="entry name" value="EF_HAND_1"/>
    <property type="match status" value="1"/>
</dbReference>
<dbReference type="FunFam" id="3.90.70.10:FF:000001">
    <property type="entry name" value="Calpain-1 catalytic subunit"/>
    <property type="match status" value="1"/>
</dbReference>
<evidence type="ECO:0000256" key="2">
    <source>
        <dbReference type="ARBA" id="ARBA00022670"/>
    </source>
</evidence>
<dbReference type="SMART" id="SM00720">
    <property type="entry name" value="calpain_III"/>
    <property type="match status" value="1"/>
</dbReference>
<dbReference type="InterPro" id="IPR002048">
    <property type="entry name" value="EF_hand_dom"/>
</dbReference>
<accession>H9GI64</accession>